<comment type="caution">
    <text evidence="2">The sequence shown here is derived from an EMBL/GenBank/DDBJ whole genome shotgun (WGS) entry which is preliminary data.</text>
</comment>
<feature type="compositionally biased region" description="Polar residues" evidence="1">
    <location>
        <begin position="15"/>
        <end position="30"/>
    </location>
</feature>
<evidence type="ECO:0000256" key="1">
    <source>
        <dbReference type="SAM" id="MobiDB-lite"/>
    </source>
</evidence>
<gene>
    <name evidence="2" type="ORF">SALB_05826</name>
</gene>
<reference evidence="2 3" key="1">
    <citation type="journal article" date="2019" name="Microbiol. Resour. Announc.">
        <title>Draft Genome Sequence of the Most Traditional epsilon-Poly-l-Lysine Producer, Streptomyces albulus NBRC14147.</title>
        <authorList>
            <person name="Yamanaka K."/>
            <person name="Hamano Y."/>
        </authorList>
    </citation>
    <scope>NUCLEOTIDE SEQUENCE [LARGE SCALE GENOMIC DNA]</scope>
    <source>
        <strain evidence="2 3">NBRC 14147</strain>
    </source>
</reference>
<name>A0A401R611_STRNR</name>
<feature type="compositionally biased region" description="Basic and acidic residues" evidence="1">
    <location>
        <begin position="1"/>
        <end position="12"/>
    </location>
</feature>
<accession>A0A401R611</accession>
<organism evidence="2 3">
    <name type="scientific">Streptomyces noursei</name>
    <name type="common">Streptomyces albulus</name>
    <dbReference type="NCBI Taxonomy" id="1971"/>
    <lineage>
        <taxon>Bacteria</taxon>
        <taxon>Bacillati</taxon>
        <taxon>Actinomycetota</taxon>
        <taxon>Actinomycetes</taxon>
        <taxon>Kitasatosporales</taxon>
        <taxon>Streptomycetaceae</taxon>
        <taxon>Streptomyces</taxon>
    </lineage>
</organism>
<feature type="region of interest" description="Disordered" evidence="1">
    <location>
        <begin position="1"/>
        <end position="39"/>
    </location>
</feature>
<evidence type="ECO:0000313" key="2">
    <source>
        <dbReference type="EMBL" id="GCB93049.1"/>
    </source>
</evidence>
<dbReference type="AlphaFoldDB" id="A0A401R611"/>
<dbReference type="Proteomes" id="UP000288351">
    <property type="component" value="Unassembled WGS sequence"/>
</dbReference>
<protein>
    <submittedName>
        <fullName evidence="2">Uncharacterized protein</fullName>
    </submittedName>
</protein>
<sequence length="51" mass="5394">MTRPDPADHDPKPATTDSSLWGRSGTTSIPPGQPVPACPYPCATCRTNGRQ</sequence>
<evidence type="ECO:0000313" key="3">
    <source>
        <dbReference type="Proteomes" id="UP000288351"/>
    </source>
</evidence>
<proteinExistence type="predicted"/>
<dbReference type="EMBL" id="BHXC01000007">
    <property type="protein sequence ID" value="GCB93049.1"/>
    <property type="molecule type" value="Genomic_DNA"/>
</dbReference>